<feature type="domain" description="P-type ATPase A" evidence="7">
    <location>
        <begin position="211"/>
        <end position="300"/>
    </location>
</feature>
<dbReference type="GO" id="GO:0015086">
    <property type="term" value="F:cadmium ion transmembrane transporter activity"/>
    <property type="evidence" value="ECO:0007669"/>
    <property type="project" value="TreeGrafter"/>
</dbReference>
<dbReference type="InterPro" id="IPR036412">
    <property type="entry name" value="HAD-like_sf"/>
</dbReference>
<keyword evidence="4" id="KW-1278">Translocase</keyword>
<organism evidence="8 10">
    <name type="scientific">Methanobrevibacter olleyae</name>
    <dbReference type="NCBI Taxonomy" id="294671"/>
    <lineage>
        <taxon>Archaea</taxon>
        <taxon>Methanobacteriati</taxon>
        <taxon>Methanobacteriota</taxon>
        <taxon>Methanomada group</taxon>
        <taxon>Methanobacteria</taxon>
        <taxon>Methanobacteriales</taxon>
        <taxon>Methanobacteriaceae</taxon>
        <taxon>Methanobrevibacter</taxon>
    </lineage>
</organism>
<keyword evidence="6" id="KW-0472">Membrane</keyword>
<evidence type="ECO:0000313" key="11">
    <source>
        <dbReference type="Proteomes" id="UP000183442"/>
    </source>
</evidence>
<dbReference type="Proteomes" id="UP000183442">
    <property type="component" value="Unassembled WGS sequence"/>
</dbReference>
<reference evidence="9" key="3">
    <citation type="submission" date="2016-10" db="EMBL/GenBank/DDBJ databases">
        <authorList>
            <person name="de Groot N.N."/>
        </authorList>
    </citation>
    <scope>NUCLEOTIDE SEQUENCE [LARGE SCALE GENOMIC DNA]</scope>
    <source>
        <strain evidence="9">DSM 16632</strain>
    </source>
</reference>
<dbReference type="InterPro" id="IPR027256">
    <property type="entry name" value="P-typ_ATPase_IB"/>
</dbReference>
<dbReference type="EMBL" id="FOTL01000013">
    <property type="protein sequence ID" value="SFL47183.1"/>
    <property type="molecule type" value="Genomic_DNA"/>
</dbReference>
<keyword evidence="3" id="KW-0812">Transmembrane</keyword>
<dbReference type="PRINTS" id="PR00119">
    <property type="entry name" value="CATATPASE"/>
</dbReference>
<dbReference type="GO" id="GO:0019829">
    <property type="term" value="F:ATPase-coupled monoatomic cation transmembrane transporter activity"/>
    <property type="evidence" value="ECO:0007669"/>
    <property type="project" value="InterPro"/>
</dbReference>
<dbReference type="Gene3D" id="3.40.1110.10">
    <property type="entry name" value="Calcium-transporting ATPase, cytoplasmic domain N"/>
    <property type="match status" value="1"/>
</dbReference>
<dbReference type="SUPFAM" id="SSF81653">
    <property type="entry name" value="Calcium ATPase, transduction domain A"/>
    <property type="match status" value="1"/>
</dbReference>
<dbReference type="GO" id="GO:0016020">
    <property type="term" value="C:membrane"/>
    <property type="evidence" value="ECO:0007669"/>
    <property type="project" value="UniProtKB-SubCell"/>
</dbReference>
<dbReference type="AlphaFoldDB" id="A0A126QX99"/>
<evidence type="ECO:0000256" key="2">
    <source>
        <dbReference type="ARBA" id="ARBA00006024"/>
    </source>
</evidence>
<dbReference type="PATRIC" id="fig|294671.3.peg.200"/>
<dbReference type="SFLD" id="SFLDG00002">
    <property type="entry name" value="C1.7:_P-type_atpase_like"/>
    <property type="match status" value="1"/>
</dbReference>
<reference evidence="10" key="2">
    <citation type="submission" date="2016-02" db="EMBL/GenBank/DDBJ databases">
        <title>The draft genome sequence of the rumen methanogen Methanobrevibacter olleyae YLM1.</title>
        <authorList>
            <consortium name="New Zealand Agricultural Greenhouse Gas Research Centre/Pastoral Greenhouse Gas Research Consortium"/>
            <person name="Kelly W.J."/>
            <person name="Li D."/>
            <person name="Lambie S.C."/>
            <person name="Attwood G.T."/>
            <person name="Altermann E."/>
            <person name="Leahy S.C."/>
        </authorList>
    </citation>
    <scope>NUCLEOTIDE SEQUENCE [LARGE SCALE GENOMIC DNA]</scope>
    <source>
        <strain evidence="10">YLM1</strain>
    </source>
</reference>
<dbReference type="GO" id="GO:0005524">
    <property type="term" value="F:ATP binding"/>
    <property type="evidence" value="ECO:0007669"/>
    <property type="project" value="InterPro"/>
</dbReference>
<dbReference type="InterPro" id="IPR023299">
    <property type="entry name" value="ATPase_P-typ_cyto_dom_N"/>
</dbReference>
<dbReference type="InterPro" id="IPR051014">
    <property type="entry name" value="Cation_Transport_ATPase_IB"/>
</dbReference>
<evidence type="ECO:0000256" key="4">
    <source>
        <dbReference type="ARBA" id="ARBA00022967"/>
    </source>
</evidence>
<dbReference type="InterPro" id="IPR059000">
    <property type="entry name" value="ATPase_P-type_domA"/>
</dbReference>
<keyword evidence="5" id="KW-1133">Transmembrane helix</keyword>
<dbReference type="STRING" id="294671.YLM1_0200"/>
<dbReference type="KEGG" id="mol:YLM1_0200"/>
<dbReference type="Proteomes" id="UP000066376">
    <property type="component" value="Chromosome"/>
</dbReference>
<dbReference type="Pfam" id="PF00702">
    <property type="entry name" value="Hydrolase"/>
    <property type="match status" value="1"/>
</dbReference>
<keyword evidence="10" id="KW-1185">Reference proteome</keyword>
<reference evidence="11" key="4">
    <citation type="submission" date="2016-10" db="EMBL/GenBank/DDBJ databases">
        <authorList>
            <person name="Varghese N."/>
        </authorList>
    </citation>
    <scope>NUCLEOTIDE SEQUENCE [LARGE SCALE GENOMIC DNA]</scope>
    <source>
        <strain evidence="11">DSM 16632</strain>
    </source>
</reference>
<evidence type="ECO:0000313" key="8">
    <source>
        <dbReference type="EMBL" id="AMK14760.1"/>
    </source>
</evidence>
<name>A0A126QX99_METOL</name>
<evidence type="ECO:0000256" key="3">
    <source>
        <dbReference type="ARBA" id="ARBA00022692"/>
    </source>
</evidence>
<gene>
    <name evidence="9" type="ORF">SAMN02910297_00968</name>
    <name evidence="8" type="ORF">YLM1_0200</name>
</gene>
<dbReference type="PANTHER" id="PTHR48085">
    <property type="entry name" value="CADMIUM/ZINC-TRANSPORTING ATPASE HMA2-RELATED"/>
    <property type="match status" value="1"/>
</dbReference>
<proteinExistence type="inferred from homology"/>
<evidence type="ECO:0000256" key="1">
    <source>
        <dbReference type="ARBA" id="ARBA00004370"/>
    </source>
</evidence>
<dbReference type="NCBIfam" id="TIGR01525">
    <property type="entry name" value="ATPase-IB_hvy"/>
    <property type="match status" value="1"/>
</dbReference>
<dbReference type="InterPro" id="IPR001757">
    <property type="entry name" value="P_typ_ATPase"/>
</dbReference>
<dbReference type="Pfam" id="PF00122">
    <property type="entry name" value="E1-E2_ATPase"/>
    <property type="match status" value="1"/>
</dbReference>
<comment type="subcellular location">
    <subcellularLocation>
        <location evidence="1">Membrane</location>
    </subcellularLocation>
</comment>
<dbReference type="PROSITE" id="PS01229">
    <property type="entry name" value="COF_2"/>
    <property type="match status" value="1"/>
</dbReference>
<comment type="similarity">
    <text evidence="2">Belongs to the cation transport ATPase (P-type) (TC 3.A.3) family. Type IB subfamily.</text>
</comment>
<accession>A0A126QX99</accession>
<dbReference type="InterPro" id="IPR008250">
    <property type="entry name" value="ATPase_P-typ_transduc_dom_A_sf"/>
</dbReference>
<dbReference type="SFLD" id="SFLDF00027">
    <property type="entry name" value="p-type_atpase"/>
    <property type="match status" value="1"/>
</dbReference>
<dbReference type="InterPro" id="IPR023214">
    <property type="entry name" value="HAD_sf"/>
</dbReference>
<reference evidence="8 10" key="1">
    <citation type="journal article" date="2016" name="Genome Announc.">
        <title>Draft Genome Sequence of the Rumen Methanogen Methanobrevibacter olleyae YLM1.</title>
        <authorList>
            <person name="Kelly W.J."/>
            <person name="Li D."/>
            <person name="Lambie S.C."/>
            <person name="Cox F."/>
            <person name="Attwood G.T."/>
            <person name="Altermann E."/>
            <person name="Leahy S.C."/>
        </authorList>
    </citation>
    <scope>NUCLEOTIDE SEQUENCE [LARGE SCALE GENOMIC DNA]</scope>
    <source>
        <strain evidence="8 10">YLM1</strain>
    </source>
</reference>
<sequence>MIYDIVYDKGTRLRVRAGKEAFTKEESYGLTETLLEYDFIDAVCISHRNGSILIYYKASSKREEILNILNRISQADLYETKATDKTTLKELSDDFFLRLAKHILKRYLFKVILPIPFRKIIMFYHAAGYILRGLDSLTSFRVDVQLLDGTAIAASLVRRNFKSVASMMFLLSISDMLEDYTIQKTKSTLKSSLALNIDSVWLVEEDGEGNEVERQSPLSEIKKGDKIRIRTGAIIPIDGVIRYGDAMINEASMTGESLAVHKVEGKAVHAGTVVEEGSVVIEVHSVNDETRLNKIIDMIEDSEELKAGIQSKAEKLADSIVPYSLLATAITYLLTRNTTKALAVLMVDFSCAIKLTTPISVISAMKEASDNRMMVKGGKHLEAYANADTIVFDKTGTLTNAHPVLEKVIPCGKYERDEVLRIAACIEEHFAHSVATAIVKQAEKEGLHHEELHSEVEYIVAHGISTTYDGKKAIIGSRHFVEEDEGIKFTKKQEKIIEENVDEYSVIYLAIGKKLQGILCIADPLRDEAHDVISQLKELGITNIVMLTGDSENAANKIANDLDITRYKSQVLPEDKASIIEEIKEEGHQVIMVGDGINDSPALSTADVSVAMRNSSDIAREVADISLLSDDLHDLVTLRNLSTGMIDKINANYRDIVMFNGSLIGLGLLGLISPTTSSSLHNLSTMIFGLRSTRTVLDEKKQIAINREAVNNDDALIGEPAK</sequence>
<dbReference type="NCBIfam" id="TIGR01494">
    <property type="entry name" value="ATPase_P-type"/>
    <property type="match status" value="1"/>
</dbReference>
<dbReference type="OrthoDB" id="8588at2157"/>
<dbReference type="Gene3D" id="2.70.150.10">
    <property type="entry name" value="Calcium-transporting ATPase, cytoplasmic transduction domain A"/>
    <property type="match status" value="1"/>
</dbReference>
<dbReference type="InterPro" id="IPR018303">
    <property type="entry name" value="ATPase_P-typ_P_site"/>
</dbReference>
<evidence type="ECO:0000259" key="7">
    <source>
        <dbReference type="Pfam" id="PF00122"/>
    </source>
</evidence>
<dbReference type="InterPro" id="IPR044492">
    <property type="entry name" value="P_typ_ATPase_HD_dom"/>
</dbReference>
<dbReference type="Gene3D" id="3.40.50.1000">
    <property type="entry name" value="HAD superfamily/HAD-like"/>
    <property type="match status" value="1"/>
</dbReference>
<dbReference type="SFLD" id="SFLDS00003">
    <property type="entry name" value="Haloacid_Dehalogenase"/>
    <property type="match status" value="1"/>
</dbReference>
<protein>
    <submittedName>
        <fullName evidence="8 9">Heavy metal translocating P-type ATPase</fullName>
    </submittedName>
</protein>
<dbReference type="GO" id="GO:0016887">
    <property type="term" value="F:ATP hydrolysis activity"/>
    <property type="evidence" value="ECO:0007669"/>
    <property type="project" value="InterPro"/>
</dbReference>
<evidence type="ECO:0000256" key="6">
    <source>
        <dbReference type="ARBA" id="ARBA00023136"/>
    </source>
</evidence>
<evidence type="ECO:0000313" key="9">
    <source>
        <dbReference type="EMBL" id="SFL47183.1"/>
    </source>
</evidence>
<dbReference type="PANTHER" id="PTHR48085:SF5">
    <property type="entry name" value="CADMIUM_ZINC-TRANSPORTING ATPASE HMA4-RELATED"/>
    <property type="match status" value="1"/>
</dbReference>
<evidence type="ECO:0000313" key="10">
    <source>
        <dbReference type="Proteomes" id="UP000066376"/>
    </source>
</evidence>
<dbReference type="RefSeq" id="WP_067145444.1">
    <property type="nucleotide sequence ID" value="NZ_CP014265.1"/>
</dbReference>
<dbReference type="EMBL" id="CP014265">
    <property type="protein sequence ID" value="AMK14760.1"/>
    <property type="molecule type" value="Genomic_DNA"/>
</dbReference>
<evidence type="ECO:0000256" key="5">
    <source>
        <dbReference type="ARBA" id="ARBA00022989"/>
    </source>
</evidence>
<dbReference type="GeneID" id="28488494"/>
<dbReference type="PROSITE" id="PS00154">
    <property type="entry name" value="ATPASE_E1_E2"/>
    <property type="match status" value="1"/>
</dbReference>
<dbReference type="SUPFAM" id="SSF56784">
    <property type="entry name" value="HAD-like"/>
    <property type="match status" value="1"/>
</dbReference>